<protein>
    <submittedName>
        <fullName evidence="3">Uncharacterized protein</fullName>
    </submittedName>
</protein>
<evidence type="ECO:0000256" key="2">
    <source>
        <dbReference type="SAM" id="SignalP"/>
    </source>
</evidence>
<evidence type="ECO:0000256" key="1">
    <source>
        <dbReference type="SAM" id="MobiDB-lite"/>
    </source>
</evidence>
<dbReference type="EMBL" id="VCGU01000005">
    <property type="protein sequence ID" value="TRY75870.1"/>
    <property type="molecule type" value="Genomic_DNA"/>
</dbReference>
<keyword evidence="4" id="KW-1185">Reference proteome</keyword>
<sequence length="802" mass="86228">MNRVVILALILGVSGNLGHPMESPSASSAFLSKTNKYQTSEPAPRILGRNRDNGDDEEVDRAKRSSGSTVPLVVFQNGVPTIVKHDDGTPVMLGEDDQNNIEVTKREAEQAETTEDGQPIELLNDDGTPVVYKENQNRQKRSFNEDFFDDFVELGGDEFSFGTPNFHRTKRDTIQTTTGIPLVVFQDGQLKVVKKSDGSPLTIEEAEGLAGNKARVKRSPGRKGRRGGKRGRVNISIEEHVFVLKPTHGHGHGGYGHHHGHGHDHHFVNKSKINKTVDQVYIYRFKARSTGLFLVVGKLSIRSHLVTKATETITGLLGFSFFQRLKRSELVFELKDSGIHFIHNLPALELLFSGQGCRERPKGHDGDESNKDLAGLWSDFNGLLHNLNGVLRASRTEATIEPVKKSIEVTSDPAFESEPEANMRELVKKDSGLQSLVQGRPVEDGLEYPAKISSLEGVESGQDTGASHATEDIGSGSLHHGHEAFVLEDLHTAVQGVLVLHGGTGGHHHATTDGVNGIGHETGGHGHTPAQDEGEEHAGVVTQKDGLQGIVKTEVHATVDEDTHAGDDETAVQSGDTVRGQSLPVDVDESVELALATLLAALGVVSQTSTGIIQRVDEGQRHGTGKSSGQDVLAELLDIGGVLLSGEHALDGVLEGEVQGLCGEVSQHIGQVASPESVQAFIGQGATGAVHDTVVGLVQHALLQHLTLVLDQQLDTLNGGGSGLGHACSHTRQHEALEEAQLSSTFLVGHLDLGCFNELNRRTARQREDGERATKTKSGHTPINPPILPSTSITIMLRVVRK</sequence>
<dbReference type="AlphaFoldDB" id="A0A553PDW4"/>
<gene>
    <name evidence="3" type="ORF">TCAL_09361</name>
</gene>
<feature type="region of interest" description="Disordered" evidence="1">
    <location>
        <begin position="17"/>
        <end position="69"/>
    </location>
</feature>
<organism evidence="3 4">
    <name type="scientific">Tigriopus californicus</name>
    <name type="common">Marine copepod</name>
    <dbReference type="NCBI Taxonomy" id="6832"/>
    <lineage>
        <taxon>Eukaryota</taxon>
        <taxon>Metazoa</taxon>
        <taxon>Ecdysozoa</taxon>
        <taxon>Arthropoda</taxon>
        <taxon>Crustacea</taxon>
        <taxon>Multicrustacea</taxon>
        <taxon>Hexanauplia</taxon>
        <taxon>Copepoda</taxon>
        <taxon>Harpacticoida</taxon>
        <taxon>Harpacticidae</taxon>
        <taxon>Tigriopus</taxon>
    </lineage>
</organism>
<feature type="region of interest" description="Disordered" evidence="1">
    <location>
        <begin position="763"/>
        <end position="787"/>
    </location>
</feature>
<keyword evidence="2" id="KW-0732">Signal</keyword>
<dbReference type="STRING" id="6832.A0A553PDW4"/>
<name>A0A553PDW4_TIGCA</name>
<feature type="region of interest" description="Disordered" evidence="1">
    <location>
        <begin position="458"/>
        <end position="477"/>
    </location>
</feature>
<reference evidence="3 4" key="1">
    <citation type="journal article" date="2018" name="Nat. Ecol. Evol.">
        <title>Genomic signatures of mitonuclear coevolution across populations of Tigriopus californicus.</title>
        <authorList>
            <person name="Barreto F.S."/>
            <person name="Watson E.T."/>
            <person name="Lima T.G."/>
            <person name="Willett C.S."/>
            <person name="Edmands S."/>
            <person name="Li W."/>
            <person name="Burton R.S."/>
        </authorList>
    </citation>
    <scope>NUCLEOTIDE SEQUENCE [LARGE SCALE GENOMIC DNA]</scope>
    <source>
        <strain evidence="3 4">San Diego</strain>
    </source>
</reference>
<proteinExistence type="predicted"/>
<evidence type="ECO:0000313" key="4">
    <source>
        <dbReference type="Proteomes" id="UP000318571"/>
    </source>
</evidence>
<evidence type="ECO:0000313" key="3">
    <source>
        <dbReference type="EMBL" id="TRY75870.1"/>
    </source>
</evidence>
<comment type="caution">
    <text evidence="3">The sequence shown here is derived from an EMBL/GenBank/DDBJ whole genome shotgun (WGS) entry which is preliminary data.</text>
</comment>
<feature type="chain" id="PRO_5022071233" evidence="2">
    <location>
        <begin position="19"/>
        <end position="802"/>
    </location>
</feature>
<feature type="compositionally biased region" description="Basic and acidic residues" evidence="1">
    <location>
        <begin position="763"/>
        <end position="774"/>
    </location>
</feature>
<dbReference type="Proteomes" id="UP000318571">
    <property type="component" value="Chromosome 2"/>
</dbReference>
<feature type="signal peptide" evidence="2">
    <location>
        <begin position="1"/>
        <end position="18"/>
    </location>
</feature>
<accession>A0A553PDW4</accession>
<feature type="compositionally biased region" description="Polar residues" evidence="1">
    <location>
        <begin position="24"/>
        <end position="41"/>
    </location>
</feature>